<evidence type="ECO:0000259" key="5">
    <source>
        <dbReference type="PROSITE" id="PS50093"/>
    </source>
</evidence>
<evidence type="ECO:0000256" key="1">
    <source>
        <dbReference type="ARBA" id="ARBA00004906"/>
    </source>
</evidence>
<dbReference type="CDD" id="cd00146">
    <property type="entry name" value="PKD"/>
    <property type="match status" value="2"/>
</dbReference>
<keyword evidence="4" id="KW-0472">Membrane</keyword>
<dbReference type="Pfam" id="PF05048">
    <property type="entry name" value="NosD"/>
    <property type="match status" value="1"/>
</dbReference>
<dbReference type="Proteomes" id="UP000319353">
    <property type="component" value="Unassembled WGS sequence"/>
</dbReference>
<dbReference type="AlphaFoldDB" id="A0A537L0V0"/>
<dbReference type="Pfam" id="PF13240">
    <property type="entry name" value="Zn_Ribbon_1"/>
    <property type="match status" value="1"/>
</dbReference>
<name>A0A537L0V0_9BACT</name>
<dbReference type="EMBL" id="VBAL01000094">
    <property type="protein sequence ID" value="TMJ01619.1"/>
    <property type="molecule type" value="Genomic_DNA"/>
</dbReference>
<proteinExistence type="predicted"/>
<dbReference type="Pfam" id="PF18911">
    <property type="entry name" value="PKD_4"/>
    <property type="match status" value="2"/>
</dbReference>
<dbReference type="SMART" id="SM00710">
    <property type="entry name" value="PbH1"/>
    <property type="match status" value="10"/>
</dbReference>
<dbReference type="InterPro" id="IPR051550">
    <property type="entry name" value="SCF-Subunits/Alg-Epimerases"/>
</dbReference>
<dbReference type="InterPro" id="IPR022441">
    <property type="entry name" value="Para_beta_helix_rpt-2"/>
</dbReference>
<dbReference type="PROSITE" id="PS50093">
    <property type="entry name" value="PKD"/>
    <property type="match status" value="2"/>
</dbReference>
<dbReference type="Gene3D" id="2.60.40.10">
    <property type="entry name" value="Immunoglobulins"/>
    <property type="match status" value="2"/>
</dbReference>
<dbReference type="InterPro" id="IPR022409">
    <property type="entry name" value="PKD/Chitinase_dom"/>
</dbReference>
<evidence type="ECO:0000313" key="7">
    <source>
        <dbReference type="Proteomes" id="UP000319353"/>
    </source>
</evidence>
<dbReference type="PANTHER" id="PTHR22990">
    <property type="entry name" value="F-BOX ONLY PROTEIN"/>
    <property type="match status" value="1"/>
</dbReference>
<evidence type="ECO:0000256" key="4">
    <source>
        <dbReference type="SAM" id="Phobius"/>
    </source>
</evidence>
<dbReference type="InterPro" id="IPR000601">
    <property type="entry name" value="PKD_dom"/>
</dbReference>
<accession>A0A537L0V0</accession>
<dbReference type="SMART" id="SM00089">
    <property type="entry name" value="PKD"/>
    <property type="match status" value="2"/>
</dbReference>
<comment type="pathway">
    <text evidence="1">Protein modification; protein ubiquitination.</text>
</comment>
<dbReference type="InterPro" id="IPR035986">
    <property type="entry name" value="PKD_dom_sf"/>
</dbReference>
<keyword evidence="4" id="KW-0812">Transmembrane</keyword>
<keyword evidence="3" id="KW-0833">Ubl conjugation pathway</keyword>
<dbReference type="InterPro" id="IPR007742">
    <property type="entry name" value="NosD_dom"/>
</dbReference>
<feature type="domain" description="PKD" evidence="5">
    <location>
        <begin position="547"/>
        <end position="628"/>
    </location>
</feature>
<keyword evidence="2" id="KW-0677">Repeat</keyword>
<feature type="domain" description="PKD" evidence="5">
    <location>
        <begin position="659"/>
        <end position="718"/>
    </location>
</feature>
<evidence type="ECO:0000256" key="2">
    <source>
        <dbReference type="ARBA" id="ARBA00022737"/>
    </source>
</evidence>
<dbReference type="Gene3D" id="2.160.20.10">
    <property type="entry name" value="Single-stranded right-handed beta-helix, Pectin lyase-like"/>
    <property type="match status" value="2"/>
</dbReference>
<sequence>MSVKRDVWSWLLVATLLVGGARSASAVLVPPMSSLVAHAPIAITSNADFTRANGVTGGKGTPANPYVIEGWEIDSPSAYGVYVANTTAAFAIRNVTVQSGYGYAGIQIRNATDGQIYDAKISSDVAVDYSARVSVTRVNMSGARLTAYQSADLRFANITEVGGVGILASSRVVFEDNDLPRFNTPVYFIGYDNRLAMNYTIVRNRFTPIAPWVVDVLSADGMTVAQNEFNGAELDVSGVRFSSIRNNSIHNTGQRGIWVFGSDTVDVSKNHFTGIRYGGALFVESSQNLTIRSNDFSNVSGGLYLWDSINATVDANRLIGAGIAVHGTELSQLATHSFGANNTVNGLPFAAYKDCSNVTLDGAAVAEVLIIACRGVRVHGLSIADVPMGIKLVSVTDAVIEANHLANISSESAIDVFGGNNVTVQTNSVTGSGTGLSVSHARDVSIIQNTFERNGMGAVVEETNDSRAYHNNFIHSGSYDQDQARQIACTNFTWDDGYPIGGNYWSDYKGVDANGDGIGDSPYMMAYPDGVDRYPVLLPQGRPPIWPVARMFTNNPAPVAGQTVLVSGELSTDEDGLVLAYNWDFGDGTRGQSIVTYHAFEHPGNYSVTLSATDNSGLTNTTSMLFNVGIPPPPSATFRVNMPQPLYPGVTAYFDAGESSSQYGSIVSYEWDLGDGTTATGPQVSHAFRTSGTFNVAMTVTDTHGLSSTSTLPISVAVIPEIPLVPYSHGSDFSLPVPASWVRSENERIGGATFDLILRGPVHDNFQTNILVDSISDATLREDRESMANLVSDLINQLRSDDPSLIVTEAPAYRTVSGHAAVGFAVQHWNSAVEQKVEIVVSEAHHRAWLLILSVRIDFYPLYNATVEQMVDGFVITAPLPIPGFLVPLAVAVSTVAGLLLIVYFVRRRSAKRPSLLSAAPPGYAVSTDSVAAQPGVCPHCGSRLQESYRFCANCGSPTNLGPQK</sequence>
<evidence type="ECO:0000313" key="6">
    <source>
        <dbReference type="EMBL" id="TMJ01619.1"/>
    </source>
</evidence>
<feature type="transmembrane region" description="Helical" evidence="4">
    <location>
        <begin position="885"/>
        <end position="906"/>
    </location>
</feature>
<reference evidence="6 7" key="1">
    <citation type="journal article" date="2019" name="Nat. Microbiol.">
        <title>Mediterranean grassland soil C-N compound turnover is dependent on rainfall and depth, and is mediated by genomically divergent microorganisms.</title>
        <authorList>
            <person name="Diamond S."/>
            <person name="Andeer P.F."/>
            <person name="Li Z."/>
            <person name="Crits-Christoph A."/>
            <person name="Burstein D."/>
            <person name="Anantharaman K."/>
            <person name="Lane K.R."/>
            <person name="Thomas B.C."/>
            <person name="Pan C."/>
            <person name="Northen T.R."/>
            <person name="Banfield J.F."/>
        </authorList>
    </citation>
    <scope>NUCLEOTIDE SEQUENCE [LARGE SCALE GENOMIC DNA]</scope>
    <source>
        <strain evidence="6">NP_4</strain>
    </source>
</reference>
<dbReference type="InterPro" id="IPR012334">
    <property type="entry name" value="Pectin_lyas_fold"/>
</dbReference>
<dbReference type="NCBIfam" id="TIGR03804">
    <property type="entry name" value="para_beta_helix"/>
    <property type="match status" value="1"/>
</dbReference>
<dbReference type="InterPro" id="IPR006626">
    <property type="entry name" value="PbH1"/>
</dbReference>
<dbReference type="SUPFAM" id="SSF49299">
    <property type="entry name" value="PKD domain"/>
    <property type="match status" value="2"/>
</dbReference>
<dbReference type="SUPFAM" id="SSF51126">
    <property type="entry name" value="Pectin lyase-like"/>
    <property type="match status" value="2"/>
</dbReference>
<organism evidence="6 7">
    <name type="scientific">Candidatus Segetimicrobium genomatis</name>
    <dbReference type="NCBI Taxonomy" id="2569760"/>
    <lineage>
        <taxon>Bacteria</taxon>
        <taxon>Bacillati</taxon>
        <taxon>Candidatus Sysuimicrobiota</taxon>
        <taxon>Candidatus Sysuimicrobiia</taxon>
        <taxon>Candidatus Sysuimicrobiales</taxon>
        <taxon>Candidatus Segetimicrobiaceae</taxon>
        <taxon>Candidatus Segetimicrobium</taxon>
    </lineage>
</organism>
<gene>
    <name evidence="6" type="ORF">E6H01_07715</name>
</gene>
<dbReference type="PANTHER" id="PTHR22990:SF15">
    <property type="entry name" value="F-BOX ONLY PROTEIN 10"/>
    <property type="match status" value="1"/>
</dbReference>
<dbReference type="InterPro" id="IPR013783">
    <property type="entry name" value="Ig-like_fold"/>
</dbReference>
<evidence type="ECO:0000256" key="3">
    <source>
        <dbReference type="ARBA" id="ARBA00022786"/>
    </source>
</evidence>
<protein>
    <submittedName>
        <fullName evidence="6">PKD domain-containing protein</fullName>
    </submittedName>
</protein>
<keyword evidence="4" id="KW-1133">Transmembrane helix</keyword>
<dbReference type="InterPro" id="IPR011050">
    <property type="entry name" value="Pectin_lyase_fold/virulence"/>
</dbReference>
<comment type="caution">
    <text evidence="6">The sequence shown here is derived from an EMBL/GenBank/DDBJ whole genome shotgun (WGS) entry which is preliminary data.</text>
</comment>
<dbReference type="InterPro" id="IPR026870">
    <property type="entry name" value="Zinc_ribbon_dom"/>
</dbReference>